<dbReference type="Proteomes" id="UP000244855">
    <property type="component" value="Unassembled WGS sequence"/>
</dbReference>
<accession>A0A2V1DE60</accession>
<gene>
    <name evidence="2" type="ORF">DM02DRAFT_659208</name>
</gene>
<organism evidence="2 3">
    <name type="scientific">Periconia macrospinosa</name>
    <dbReference type="NCBI Taxonomy" id="97972"/>
    <lineage>
        <taxon>Eukaryota</taxon>
        <taxon>Fungi</taxon>
        <taxon>Dikarya</taxon>
        <taxon>Ascomycota</taxon>
        <taxon>Pezizomycotina</taxon>
        <taxon>Dothideomycetes</taxon>
        <taxon>Pleosporomycetidae</taxon>
        <taxon>Pleosporales</taxon>
        <taxon>Massarineae</taxon>
        <taxon>Periconiaceae</taxon>
        <taxon>Periconia</taxon>
    </lineage>
</organism>
<feature type="signal peptide" evidence="1">
    <location>
        <begin position="1"/>
        <end position="19"/>
    </location>
</feature>
<dbReference type="AlphaFoldDB" id="A0A2V1DE60"/>
<sequence>MHIHKFITVFTATIGFTQALVLPPSISDVEVRTSSPKDGPNSILTRAAAGPVCNKSKSKECTTCPKAMLTRAAVAKCDPKKQKCPSTAPKTKCTPQAGKTCKREELEHNKLAVDDIGTLLEDLDVDNESSIGLEKRVDTVVPMYGTVPVPWGPLDSVTTRQLSVCSVVAVWDQHRVVMAHIPPGEPQPDGDILDSAATIRLYLGRIDAKLQAAPLTNPKSGYFLASITLSVADKETVRNWAIARGISLQTRSYSFTKAPGATLRLRRPAVANAAVIDDFQNPGREP</sequence>
<keyword evidence="3" id="KW-1185">Reference proteome</keyword>
<protein>
    <submittedName>
        <fullName evidence="2">Uncharacterized protein</fullName>
    </submittedName>
</protein>
<evidence type="ECO:0000313" key="2">
    <source>
        <dbReference type="EMBL" id="PVH96456.1"/>
    </source>
</evidence>
<name>A0A2V1DE60_9PLEO</name>
<feature type="chain" id="PRO_5015864550" evidence="1">
    <location>
        <begin position="20"/>
        <end position="286"/>
    </location>
</feature>
<evidence type="ECO:0000313" key="3">
    <source>
        <dbReference type="Proteomes" id="UP000244855"/>
    </source>
</evidence>
<dbReference type="EMBL" id="KZ805464">
    <property type="protein sequence ID" value="PVH96456.1"/>
    <property type="molecule type" value="Genomic_DNA"/>
</dbReference>
<proteinExistence type="predicted"/>
<reference evidence="2 3" key="1">
    <citation type="journal article" date="2018" name="Sci. Rep.">
        <title>Comparative genomics provides insights into the lifestyle and reveals functional heterogeneity of dark septate endophytic fungi.</title>
        <authorList>
            <person name="Knapp D.G."/>
            <person name="Nemeth J.B."/>
            <person name="Barry K."/>
            <person name="Hainaut M."/>
            <person name="Henrissat B."/>
            <person name="Johnson J."/>
            <person name="Kuo A."/>
            <person name="Lim J.H.P."/>
            <person name="Lipzen A."/>
            <person name="Nolan M."/>
            <person name="Ohm R.A."/>
            <person name="Tamas L."/>
            <person name="Grigoriev I.V."/>
            <person name="Spatafora J.W."/>
            <person name="Nagy L.G."/>
            <person name="Kovacs G.M."/>
        </authorList>
    </citation>
    <scope>NUCLEOTIDE SEQUENCE [LARGE SCALE GENOMIC DNA]</scope>
    <source>
        <strain evidence="2 3">DSE2036</strain>
    </source>
</reference>
<keyword evidence="1" id="KW-0732">Signal</keyword>
<evidence type="ECO:0000256" key="1">
    <source>
        <dbReference type="SAM" id="SignalP"/>
    </source>
</evidence>
<dbReference type="OrthoDB" id="3935914at2759"/>